<gene>
    <name evidence="2" type="ORF">O3V59_12905</name>
</gene>
<dbReference type="CDD" id="cd05403">
    <property type="entry name" value="NT_KNTase_like"/>
    <property type="match status" value="1"/>
</dbReference>
<dbReference type="SUPFAM" id="SSF81301">
    <property type="entry name" value="Nucleotidyltransferase"/>
    <property type="match status" value="1"/>
</dbReference>
<dbReference type="EMBL" id="JAPYYP010000015">
    <property type="protein sequence ID" value="MDA5109264.1"/>
    <property type="molecule type" value="Genomic_DNA"/>
</dbReference>
<dbReference type="AlphaFoldDB" id="A0A9X3Z422"/>
<dbReference type="SUPFAM" id="SSF81593">
    <property type="entry name" value="Nucleotidyltransferase substrate binding subunit/domain"/>
    <property type="match status" value="1"/>
</dbReference>
<dbReference type="InterPro" id="IPR012481">
    <property type="entry name" value="KNTase_C"/>
</dbReference>
<evidence type="ECO:0000313" key="3">
    <source>
        <dbReference type="Proteomes" id="UP001151071"/>
    </source>
</evidence>
<name>A0A9X3Z422_9BACL</name>
<dbReference type="Gene3D" id="1.20.120.330">
    <property type="entry name" value="Nucleotidyltransferases domain 2"/>
    <property type="match status" value="1"/>
</dbReference>
<comment type="caution">
    <text evidence="2">The sequence shown here is derived from an EMBL/GenBank/DDBJ whole genome shotgun (WGS) entry which is preliminary data.</text>
</comment>
<evidence type="ECO:0000313" key="2">
    <source>
        <dbReference type="EMBL" id="MDA5109264.1"/>
    </source>
</evidence>
<dbReference type="InterPro" id="IPR043519">
    <property type="entry name" value="NT_sf"/>
</dbReference>
<dbReference type="NCBIfam" id="NF033061">
    <property type="entry name" value="ANT_4p_I"/>
    <property type="match status" value="1"/>
</dbReference>
<sequence>MNGPMPMTREERARLAHEIAERALSVHGENIKAIGIYGSAARETDGPFSDLEMFCVLRSSGQDDDCEWAVGAWKAEVNFLSEDVMLRDAASVDGLWPLTHGKYFAVRSLHDPEAFFAELRSAAESPDRDDFRRAVCGVITGELYELAGKWRNVRVQGPCTFLPTLAIETATYGAMLVGLHHRRCFSTRALVLPEALGMSDRPAGFDALCRLVMAGDLSKPDAILSACESFWDGVIEWAVRNGYDCMENRRIPF</sequence>
<reference evidence="2" key="1">
    <citation type="submission" date="2022-12" db="EMBL/GenBank/DDBJ databases">
        <title>Draft genome sequence of the thermophilic strain Brevibacillus thermoruber HT42, isolated from Los Humeros, Puebla, Mexico, with biotechnological potential.</title>
        <authorList>
            <person name="Lara Sanchez J."/>
            <person name="Solis Palacios R."/>
            <person name="Bustos Baena A.S."/>
            <person name="Ruz Baez A.E."/>
            <person name="Espinosa Luna G."/>
            <person name="Oliart Ros R.M."/>
        </authorList>
    </citation>
    <scope>NUCLEOTIDE SEQUENCE</scope>
    <source>
        <strain evidence="2">HT42</strain>
    </source>
</reference>
<dbReference type="Pfam" id="PF07827">
    <property type="entry name" value="KNTase_C"/>
    <property type="match status" value="1"/>
</dbReference>
<dbReference type="GO" id="GO:0046677">
    <property type="term" value="P:response to antibiotic"/>
    <property type="evidence" value="ECO:0007669"/>
    <property type="project" value="InterPro"/>
</dbReference>
<accession>A0A9X3Z422</accession>
<dbReference type="RefSeq" id="WP_271140290.1">
    <property type="nucleotide sequence ID" value="NZ_JAPYYP010000015.1"/>
</dbReference>
<evidence type="ECO:0000259" key="1">
    <source>
        <dbReference type="Pfam" id="PF07827"/>
    </source>
</evidence>
<keyword evidence="3" id="KW-1185">Reference proteome</keyword>
<dbReference type="Gene3D" id="3.30.460.10">
    <property type="entry name" value="Beta Polymerase, domain 2"/>
    <property type="match status" value="1"/>
</dbReference>
<dbReference type="Proteomes" id="UP001151071">
    <property type="component" value="Unassembled WGS sequence"/>
</dbReference>
<dbReference type="GO" id="GO:0016779">
    <property type="term" value="F:nucleotidyltransferase activity"/>
    <property type="evidence" value="ECO:0007669"/>
    <property type="project" value="InterPro"/>
</dbReference>
<proteinExistence type="predicted"/>
<feature type="domain" description="Kanamycin nucleotidyltransferase C-terminal" evidence="1">
    <location>
        <begin position="114"/>
        <end position="243"/>
    </location>
</feature>
<organism evidence="2 3">
    <name type="scientific">Brevibacillus thermoruber</name>
    <dbReference type="NCBI Taxonomy" id="33942"/>
    <lineage>
        <taxon>Bacteria</taxon>
        <taxon>Bacillati</taxon>
        <taxon>Bacillota</taxon>
        <taxon>Bacilli</taxon>
        <taxon>Bacillales</taxon>
        <taxon>Paenibacillaceae</taxon>
        <taxon>Brevibacillus</taxon>
    </lineage>
</organism>
<protein>
    <submittedName>
        <fullName evidence="2">ANT(4')-I family aminoglycoside nucleotidyltransferase</fullName>
    </submittedName>
</protein>